<evidence type="ECO:0000256" key="8">
    <source>
        <dbReference type="SAM" id="Phobius"/>
    </source>
</evidence>
<dbReference type="PANTHER" id="PTHR11923">
    <property type="entry name" value="SCAVENGER RECEPTOR CLASS B TYPE-1 SR-B1"/>
    <property type="match status" value="1"/>
</dbReference>
<proteinExistence type="inferred from homology"/>
<evidence type="ECO:0000256" key="2">
    <source>
        <dbReference type="ARBA" id="ARBA00010532"/>
    </source>
</evidence>
<dbReference type="Pfam" id="PF01130">
    <property type="entry name" value="CD36"/>
    <property type="match status" value="1"/>
</dbReference>
<evidence type="ECO:0000256" key="3">
    <source>
        <dbReference type="ARBA" id="ARBA00022692"/>
    </source>
</evidence>
<dbReference type="AlphaFoldDB" id="A0A1I7ZL78"/>
<dbReference type="GO" id="GO:0005737">
    <property type="term" value="C:cytoplasm"/>
    <property type="evidence" value="ECO:0007669"/>
    <property type="project" value="TreeGrafter"/>
</dbReference>
<feature type="region of interest" description="Disordered" evidence="7">
    <location>
        <begin position="557"/>
        <end position="579"/>
    </location>
</feature>
<keyword evidence="3 8" id="KW-0812">Transmembrane</keyword>
<protein>
    <submittedName>
        <fullName evidence="10">Scavenger receptor class B member 1</fullName>
    </submittedName>
</protein>
<comment type="subcellular location">
    <subcellularLocation>
        <location evidence="1">Membrane</location>
    </subcellularLocation>
</comment>
<keyword evidence="5 8" id="KW-0472">Membrane</keyword>
<dbReference type="InterPro" id="IPR002159">
    <property type="entry name" value="CD36_fam"/>
</dbReference>
<keyword evidence="6" id="KW-0325">Glycoprotein</keyword>
<feature type="compositionally biased region" description="Polar residues" evidence="7">
    <location>
        <begin position="569"/>
        <end position="579"/>
    </location>
</feature>
<keyword evidence="4 8" id="KW-1133">Transmembrane helix</keyword>
<evidence type="ECO:0000313" key="9">
    <source>
        <dbReference type="Proteomes" id="UP000095287"/>
    </source>
</evidence>
<evidence type="ECO:0000256" key="1">
    <source>
        <dbReference type="ARBA" id="ARBA00004370"/>
    </source>
</evidence>
<dbReference type="Proteomes" id="UP000095287">
    <property type="component" value="Unplaced"/>
</dbReference>
<dbReference type="GO" id="GO:0016020">
    <property type="term" value="C:membrane"/>
    <property type="evidence" value="ECO:0007669"/>
    <property type="project" value="UniProtKB-SubCell"/>
</dbReference>
<dbReference type="WBParaSite" id="L893_g27528.t1">
    <property type="protein sequence ID" value="L893_g27528.t1"/>
    <property type="gene ID" value="L893_g27528"/>
</dbReference>
<evidence type="ECO:0000256" key="7">
    <source>
        <dbReference type="SAM" id="MobiDB-lite"/>
    </source>
</evidence>
<dbReference type="PANTHER" id="PTHR11923:SF106">
    <property type="entry name" value="SCAVENGER RECEPTOR (CD36 FAMILY) RELATED"/>
    <property type="match status" value="1"/>
</dbReference>
<reference evidence="10" key="1">
    <citation type="submission" date="2016-11" db="UniProtKB">
        <authorList>
            <consortium name="WormBaseParasite"/>
        </authorList>
    </citation>
    <scope>IDENTIFICATION</scope>
</reference>
<keyword evidence="9" id="KW-1185">Reference proteome</keyword>
<evidence type="ECO:0000256" key="5">
    <source>
        <dbReference type="ARBA" id="ARBA00023136"/>
    </source>
</evidence>
<name>A0A1I7ZL78_9BILA</name>
<evidence type="ECO:0000313" key="10">
    <source>
        <dbReference type="WBParaSite" id="L893_g27528.t1"/>
    </source>
</evidence>
<evidence type="ECO:0000256" key="4">
    <source>
        <dbReference type="ARBA" id="ARBA00022989"/>
    </source>
</evidence>
<sequence>MRLCLKVLVGLLLAALLVLGLILLIAFPLGIFPAVLKQRLLLSADNGTVSSYWGRLPMDSHFDFYLFNTTNPDEIEFFGMQASVQEVGPYSFKETEVKESLMWMNSGQEVFYKNNKTWIYDPAASCKKCTYLDEFVLPNAVYMAVSNLEKLHQINEIQRLLLDASLLALGEYPYRKVSMRGVLFEAYRDPMVDLMHSDFFKKDLPEFFNKTSMDELLGFPMPNLKYPGYFPRYNMTNDETYVVKTGKDDANDLNAIVSWAGSPKLQWWGDDRANDLRGATDGSFNKPFPKKSDTYRIFRSLTCRTFDMHYEGDKTVSGVDGYVFRISADSYNTTLPHNRGYLFNNTFNKNYFPDWPCQGKPIAAPSNETDCSAVQCNQPQNYCTPCCHGSLIRGNVHMPPGLVALKCFPGHNQSMVIPAAISPPHFVDSPPQVAASVLGLNPVRSKHNVGHFTLNKYTGNTIDARFRVQLSIPVYQDDDLTSLKNMRSSMIPCFWLEVRVSLLQYAIDYLHTNTSVVPKAILGVGIGITALACILGTLFVFCLVRSHRRRSKTSQFDFSKPVSHPKSWSPASSERVSQY</sequence>
<accession>A0A1I7ZL78</accession>
<organism evidence="9 10">
    <name type="scientific">Steinernema glaseri</name>
    <dbReference type="NCBI Taxonomy" id="37863"/>
    <lineage>
        <taxon>Eukaryota</taxon>
        <taxon>Metazoa</taxon>
        <taxon>Ecdysozoa</taxon>
        <taxon>Nematoda</taxon>
        <taxon>Chromadorea</taxon>
        <taxon>Rhabditida</taxon>
        <taxon>Tylenchina</taxon>
        <taxon>Panagrolaimomorpha</taxon>
        <taxon>Strongyloidoidea</taxon>
        <taxon>Steinernematidae</taxon>
        <taxon>Steinernema</taxon>
    </lineage>
</organism>
<dbReference type="PRINTS" id="PR01609">
    <property type="entry name" value="CD36FAMILY"/>
</dbReference>
<feature type="transmembrane region" description="Helical" evidence="8">
    <location>
        <begin position="520"/>
        <end position="544"/>
    </location>
</feature>
<evidence type="ECO:0000256" key="6">
    <source>
        <dbReference type="ARBA" id="ARBA00023180"/>
    </source>
</evidence>
<dbReference type="GO" id="GO:0005044">
    <property type="term" value="F:scavenger receptor activity"/>
    <property type="evidence" value="ECO:0007669"/>
    <property type="project" value="TreeGrafter"/>
</dbReference>
<comment type="similarity">
    <text evidence="2">Belongs to the CD36 family.</text>
</comment>